<dbReference type="GO" id="GO:0005634">
    <property type="term" value="C:nucleus"/>
    <property type="evidence" value="ECO:0007669"/>
    <property type="project" value="TreeGrafter"/>
</dbReference>
<dbReference type="GO" id="GO:1990165">
    <property type="term" value="F:single-strand break-containing DNA binding"/>
    <property type="evidence" value="ECO:0007669"/>
    <property type="project" value="TreeGrafter"/>
</dbReference>
<evidence type="ECO:0000256" key="1">
    <source>
        <dbReference type="SAM" id="Coils"/>
    </source>
</evidence>
<dbReference type="GO" id="GO:0000012">
    <property type="term" value="P:single strand break repair"/>
    <property type="evidence" value="ECO:0007669"/>
    <property type="project" value="TreeGrafter"/>
</dbReference>
<organism evidence="4 5">
    <name type="scientific">Moniliophthora roreri</name>
    <name type="common">Frosty pod rot fungus</name>
    <name type="synonym">Monilia roreri</name>
    <dbReference type="NCBI Taxonomy" id="221103"/>
    <lineage>
        <taxon>Eukaryota</taxon>
        <taxon>Fungi</taxon>
        <taxon>Dikarya</taxon>
        <taxon>Basidiomycota</taxon>
        <taxon>Agaricomycotina</taxon>
        <taxon>Agaricomycetes</taxon>
        <taxon>Agaricomycetidae</taxon>
        <taxon>Agaricales</taxon>
        <taxon>Marasmiineae</taxon>
        <taxon>Marasmiaceae</taxon>
        <taxon>Moniliophthora</taxon>
    </lineage>
</organism>
<dbReference type="GO" id="GO:0003725">
    <property type="term" value="F:double-stranded RNA binding"/>
    <property type="evidence" value="ECO:0007669"/>
    <property type="project" value="TreeGrafter"/>
</dbReference>
<dbReference type="InterPro" id="IPR032566">
    <property type="entry name" value="Znf-C2HE"/>
</dbReference>
<accession>A0A0W0FUB9</accession>
<dbReference type="Pfam" id="PF11969">
    <property type="entry name" value="DcpS_C"/>
    <property type="match status" value="1"/>
</dbReference>
<dbReference type="eggNOG" id="KOG0562">
    <property type="taxonomic scope" value="Eukaryota"/>
</dbReference>
<dbReference type="GO" id="GO:0003697">
    <property type="term" value="F:single-stranded DNA binding"/>
    <property type="evidence" value="ECO:0007669"/>
    <property type="project" value="TreeGrafter"/>
</dbReference>
<evidence type="ECO:0000259" key="3">
    <source>
        <dbReference type="Pfam" id="PF16278"/>
    </source>
</evidence>
<feature type="coiled-coil region" evidence="1">
    <location>
        <begin position="72"/>
        <end position="99"/>
    </location>
</feature>
<gene>
    <name evidence="4" type="ORF">WG66_7577</name>
</gene>
<evidence type="ECO:0000313" key="5">
    <source>
        <dbReference type="Proteomes" id="UP000054988"/>
    </source>
</evidence>
<evidence type="ECO:0000256" key="2">
    <source>
        <dbReference type="SAM" id="MobiDB-lite"/>
    </source>
</evidence>
<proteinExistence type="predicted"/>
<dbReference type="Proteomes" id="UP000054988">
    <property type="component" value="Unassembled WGS sequence"/>
</dbReference>
<comment type="caution">
    <text evidence="4">The sequence shown here is derived from an EMBL/GenBank/DDBJ whole genome shotgun (WGS) entry which is preliminary data.</text>
</comment>
<dbReference type="AlphaFoldDB" id="A0A0W0FUB9"/>
<dbReference type="PANTHER" id="PTHR12486">
    <property type="entry name" value="APRATAXIN-RELATED"/>
    <property type="match status" value="1"/>
</dbReference>
<sequence>MSNLTILRNYAQKVPSDFPSSILFSHTDWTLTIYDAYPKSMFHFLVLPRVQPDSDITLKDLHSLKTLLRCDKARAKEIIDALSTDAEDVKKEIESEMVKRYGFKWPIWTGFHAAPSMHHLHLHVLSADLCSEKMKNKKHYNSFHPKLGFFLHLEDVLSWFEAEPAFFSQKTNLDEKKSEALLKEGLDCFHCEREMKNMPALKEHLQIEWDSESSKAKARAERKRKAEENKKDNNEAATNEHRDKKQKS</sequence>
<dbReference type="GO" id="GO:0030983">
    <property type="term" value="F:mismatched DNA binding"/>
    <property type="evidence" value="ECO:0007669"/>
    <property type="project" value="TreeGrafter"/>
</dbReference>
<dbReference type="InterPro" id="IPR036265">
    <property type="entry name" value="HIT-like_sf"/>
</dbReference>
<evidence type="ECO:0000313" key="4">
    <source>
        <dbReference type="EMBL" id="KTB39876.1"/>
    </source>
</evidence>
<feature type="domain" description="Aprataxin C2HE/C2H2/C2HC zinc finger" evidence="3">
    <location>
        <begin position="147"/>
        <end position="210"/>
    </location>
</feature>
<dbReference type="SUPFAM" id="SSF54197">
    <property type="entry name" value="HIT-like"/>
    <property type="match status" value="1"/>
</dbReference>
<name>A0A0W0FUB9_MONRR</name>
<dbReference type="Pfam" id="PF16278">
    <property type="entry name" value="zf-C2HE"/>
    <property type="match status" value="1"/>
</dbReference>
<feature type="region of interest" description="Disordered" evidence="2">
    <location>
        <begin position="209"/>
        <end position="248"/>
    </location>
</feature>
<dbReference type="PANTHER" id="PTHR12486:SF4">
    <property type="entry name" value="APRATAXIN"/>
    <property type="match status" value="1"/>
</dbReference>
<keyword evidence="1" id="KW-0175">Coiled coil</keyword>
<protein>
    <recommendedName>
        <fullName evidence="3">Aprataxin C2HE/C2H2/C2HC zinc finger domain-containing protein</fullName>
    </recommendedName>
</protein>
<reference evidence="4 5" key="1">
    <citation type="submission" date="2015-12" db="EMBL/GenBank/DDBJ databases">
        <title>Draft genome sequence of Moniliophthora roreri, the causal agent of frosty pod rot of cacao.</title>
        <authorList>
            <person name="Aime M.C."/>
            <person name="Diaz-Valderrama J.R."/>
            <person name="Kijpornyongpan T."/>
            <person name="Phillips-Mora W."/>
        </authorList>
    </citation>
    <scope>NUCLEOTIDE SEQUENCE [LARGE SCALE GENOMIC DNA]</scope>
    <source>
        <strain evidence="4 5">MCA 2952</strain>
    </source>
</reference>
<dbReference type="EMBL" id="LATX01001627">
    <property type="protein sequence ID" value="KTB39876.1"/>
    <property type="molecule type" value="Genomic_DNA"/>
</dbReference>
<dbReference type="GO" id="GO:0033699">
    <property type="term" value="F:DNA 5'-adenosine monophosphate hydrolase activity"/>
    <property type="evidence" value="ECO:0007669"/>
    <property type="project" value="TreeGrafter"/>
</dbReference>
<dbReference type="Gene3D" id="3.30.428.10">
    <property type="entry name" value="HIT-like"/>
    <property type="match status" value="1"/>
</dbReference>